<dbReference type="PANTHER" id="PTHR43000">
    <property type="entry name" value="DTDP-D-GLUCOSE 4,6-DEHYDRATASE-RELATED"/>
    <property type="match status" value="1"/>
</dbReference>
<comment type="caution">
    <text evidence="3">The sequence shown here is derived from an EMBL/GenBank/DDBJ whole genome shotgun (WGS) entry which is preliminary data.</text>
</comment>
<evidence type="ECO:0000313" key="4">
    <source>
        <dbReference type="Proteomes" id="UP000232145"/>
    </source>
</evidence>
<comment type="similarity">
    <text evidence="1">Belongs to the NAD(P)-dependent epimerase/dehydratase family.</text>
</comment>
<evidence type="ECO:0000259" key="2">
    <source>
        <dbReference type="Pfam" id="PF01370"/>
    </source>
</evidence>
<dbReference type="OrthoDB" id="345696at2"/>
<gene>
    <name evidence="3" type="ORF">CH364_17995</name>
</gene>
<dbReference type="RefSeq" id="WP_100744172.1">
    <property type="nucleotide sequence ID" value="NZ_NPDW01000002.1"/>
</dbReference>
<dbReference type="InterPro" id="IPR001509">
    <property type="entry name" value="Epimerase_deHydtase"/>
</dbReference>
<dbReference type="CDD" id="cd08946">
    <property type="entry name" value="SDR_e"/>
    <property type="match status" value="1"/>
</dbReference>
<proteinExistence type="inferred from homology"/>
<keyword evidence="4" id="KW-1185">Reference proteome</keyword>
<dbReference type="Proteomes" id="UP000232145">
    <property type="component" value="Unassembled WGS sequence"/>
</dbReference>
<evidence type="ECO:0000313" key="3">
    <source>
        <dbReference type="EMBL" id="PJZ83170.1"/>
    </source>
</evidence>
<feature type="domain" description="NAD-dependent epimerase/dehydratase" evidence="2">
    <location>
        <begin position="5"/>
        <end position="223"/>
    </location>
</feature>
<dbReference type="Gene3D" id="3.40.50.720">
    <property type="entry name" value="NAD(P)-binding Rossmann-like Domain"/>
    <property type="match status" value="1"/>
</dbReference>
<dbReference type="EMBL" id="NPDX01000007">
    <property type="protein sequence ID" value="PJZ83170.1"/>
    <property type="molecule type" value="Genomic_DNA"/>
</dbReference>
<evidence type="ECO:0000256" key="1">
    <source>
        <dbReference type="ARBA" id="ARBA00007637"/>
    </source>
</evidence>
<name>A0A2N0AFV7_9LEPT</name>
<organism evidence="3 4">
    <name type="scientific">Leptospira harrisiae</name>
    <dbReference type="NCBI Taxonomy" id="2023189"/>
    <lineage>
        <taxon>Bacteria</taxon>
        <taxon>Pseudomonadati</taxon>
        <taxon>Spirochaetota</taxon>
        <taxon>Spirochaetia</taxon>
        <taxon>Leptospirales</taxon>
        <taxon>Leptospiraceae</taxon>
        <taxon>Leptospira</taxon>
    </lineage>
</organism>
<accession>A0A2N0AFV7</accession>
<sequence length="320" mass="36290">MTKTILLTGGSGVLGKKILNGLIDEYKIIAIGKNYSNFPDSIRFHKNFKFYERDLSKITNQEEFLIPESLDLILHLAAVVSGAKVTEEIYHQINVNSTKLLVEFAKNKNVPHFGFVSSVSVYGSKEINLNINSERMGTTIYAKTKALAENYVINSGRPYSVFRLASIYGKGTKSFISKLRSLAKLKIYPYISSNRKKSLLHIEDATNAILTWTKQTLNGKQPKPIYVFSHPEFVTVNQVIQVFRELGITKGFLFPIPVGGIWSKFVEFFFRSVSFLRRKPFHGSPLQPLLESVAIYDAQSFENLGIFPERDLRKGLTDYQ</sequence>
<dbReference type="InterPro" id="IPR036291">
    <property type="entry name" value="NAD(P)-bd_dom_sf"/>
</dbReference>
<reference evidence="3 4" key="1">
    <citation type="submission" date="2017-07" db="EMBL/GenBank/DDBJ databases">
        <title>Leptospira spp. isolated from tropical soils.</title>
        <authorList>
            <person name="Thibeaux R."/>
            <person name="Iraola G."/>
            <person name="Ferres I."/>
            <person name="Bierque E."/>
            <person name="Girault D."/>
            <person name="Soupe-Gilbert M.-E."/>
            <person name="Picardeau M."/>
            <person name="Goarant C."/>
        </authorList>
    </citation>
    <scope>NUCLEOTIDE SEQUENCE [LARGE SCALE GENOMIC DNA]</scope>
    <source>
        <strain evidence="3 4">FH2-B-A1</strain>
    </source>
</reference>
<dbReference type="SUPFAM" id="SSF51735">
    <property type="entry name" value="NAD(P)-binding Rossmann-fold domains"/>
    <property type="match status" value="1"/>
</dbReference>
<dbReference type="Pfam" id="PF01370">
    <property type="entry name" value="Epimerase"/>
    <property type="match status" value="1"/>
</dbReference>
<dbReference type="AlphaFoldDB" id="A0A2N0AFV7"/>
<protein>
    <submittedName>
        <fullName evidence="3">Nucleoside-diphosphate sugar epimerase</fullName>
    </submittedName>
</protein>